<proteinExistence type="predicted"/>
<dbReference type="EMBL" id="GGEC01069091">
    <property type="protein sequence ID" value="MBX49575.1"/>
    <property type="molecule type" value="Transcribed_RNA"/>
</dbReference>
<evidence type="ECO:0000313" key="1">
    <source>
        <dbReference type="EMBL" id="MBX49575.1"/>
    </source>
</evidence>
<accession>A0A2P2P4A3</accession>
<dbReference type="AlphaFoldDB" id="A0A2P2P4A3"/>
<sequence>MLPLACKCTYFFKNTKKQQYQ</sequence>
<name>A0A2P2P4A3_RHIMU</name>
<protein>
    <submittedName>
        <fullName evidence="1">Uncharacterized protein</fullName>
    </submittedName>
</protein>
<organism evidence="1">
    <name type="scientific">Rhizophora mucronata</name>
    <name type="common">Asiatic mangrove</name>
    <dbReference type="NCBI Taxonomy" id="61149"/>
    <lineage>
        <taxon>Eukaryota</taxon>
        <taxon>Viridiplantae</taxon>
        <taxon>Streptophyta</taxon>
        <taxon>Embryophyta</taxon>
        <taxon>Tracheophyta</taxon>
        <taxon>Spermatophyta</taxon>
        <taxon>Magnoliopsida</taxon>
        <taxon>eudicotyledons</taxon>
        <taxon>Gunneridae</taxon>
        <taxon>Pentapetalae</taxon>
        <taxon>rosids</taxon>
        <taxon>fabids</taxon>
        <taxon>Malpighiales</taxon>
        <taxon>Rhizophoraceae</taxon>
        <taxon>Rhizophora</taxon>
    </lineage>
</organism>
<reference evidence="1" key="1">
    <citation type="submission" date="2018-02" db="EMBL/GenBank/DDBJ databases">
        <title>Rhizophora mucronata_Transcriptome.</title>
        <authorList>
            <person name="Meera S.P."/>
            <person name="Sreeshan A."/>
            <person name="Augustine A."/>
        </authorList>
    </citation>
    <scope>NUCLEOTIDE SEQUENCE</scope>
    <source>
        <tissue evidence="1">Leaf</tissue>
    </source>
</reference>